<proteinExistence type="predicted"/>
<accession>A0AAE1CHC5</accession>
<feature type="domain" description="DUF7053" evidence="1">
    <location>
        <begin position="10"/>
        <end position="167"/>
    </location>
</feature>
<evidence type="ECO:0000313" key="3">
    <source>
        <dbReference type="Proteomes" id="UP001270362"/>
    </source>
</evidence>
<dbReference type="Proteomes" id="UP001270362">
    <property type="component" value="Unassembled WGS sequence"/>
</dbReference>
<reference evidence="2" key="2">
    <citation type="submission" date="2023-06" db="EMBL/GenBank/DDBJ databases">
        <authorList>
            <consortium name="Lawrence Berkeley National Laboratory"/>
            <person name="Haridas S."/>
            <person name="Hensen N."/>
            <person name="Bonometti L."/>
            <person name="Westerberg I."/>
            <person name="Brannstrom I.O."/>
            <person name="Guillou S."/>
            <person name="Cros-Aarteil S."/>
            <person name="Calhoun S."/>
            <person name="Kuo A."/>
            <person name="Mondo S."/>
            <person name="Pangilinan J."/>
            <person name="Riley R."/>
            <person name="Labutti K."/>
            <person name="Andreopoulos B."/>
            <person name="Lipzen A."/>
            <person name="Chen C."/>
            <person name="Yanf M."/>
            <person name="Daum C."/>
            <person name="Ng V."/>
            <person name="Clum A."/>
            <person name="Steindorff A."/>
            <person name="Ohm R."/>
            <person name="Martin F."/>
            <person name="Silar P."/>
            <person name="Natvig D."/>
            <person name="Lalanne C."/>
            <person name="Gautier V."/>
            <person name="Ament-Velasquez S.L."/>
            <person name="Kruys A."/>
            <person name="Hutchinson M.I."/>
            <person name="Powell A.J."/>
            <person name="Barry K."/>
            <person name="Miller A.N."/>
            <person name="Grigoriev I.V."/>
            <person name="Debuchy R."/>
            <person name="Gladieux P."/>
            <person name="Thoren M.H."/>
            <person name="Johannesson H."/>
        </authorList>
    </citation>
    <scope>NUCLEOTIDE SEQUENCE</scope>
    <source>
        <strain evidence="2">CBS 314.62</strain>
    </source>
</reference>
<dbReference type="PANTHER" id="PTHR38117">
    <property type="entry name" value="NACHT AND WD40 DOMAIN PROTEIN"/>
    <property type="match status" value="1"/>
</dbReference>
<dbReference type="AlphaFoldDB" id="A0AAE1CHC5"/>
<protein>
    <recommendedName>
        <fullName evidence="1">DUF7053 domain-containing protein</fullName>
    </recommendedName>
</protein>
<organism evidence="2 3">
    <name type="scientific">Podospora appendiculata</name>
    <dbReference type="NCBI Taxonomy" id="314037"/>
    <lineage>
        <taxon>Eukaryota</taxon>
        <taxon>Fungi</taxon>
        <taxon>Dikarya</taxon>
        <taxon>Ascomycota</taxon>
        <taxon>Pezizomycotina</taxon>
        <taxon>Sordariomycetes</taxon>
        <taxon>Sordariomycetidae</taxon>
        <taxon>Sordariales</taxon>
        <taxon>Podosporaceae</taxon>
        <taxon>Podospora</taxon>
    </lineage>
</organism>
<keyword evidence="3" id="KW-1185">Reference proteome</keyword>
<sequence length="175" mass="19327">MASLFSGSARVTNASKLPQRASREQAIAMLHDREFFLRCDPLLAKFEVAAQETAKPQLPEEVLARAIGDTTSYNVTDVVHAIPAGIWDTNVVSTYEFTNMNNGIFVRIRSPMSIVMENRWEIQGEDGALELVEDTAISCSRLLLGIMKSQCANGSVKMHAKMVERLEHEVQSATG</sequence>
<reference evidence="2" key="1">
    <citation type="journal article" date="2023" name="Mol. Phylogenet. Evol.">
        <title>Genome-scale phylogeny and comparative genomics of the fungal order Sordariales.</title>
        <authorList>
            <person name="Hensen N."/>
            <person name="Bonometti L."/>
            <person name="Westerberg I."/>
            <person name="Brannstrom I.O."/>
            <person name="Guillou S."/>
            <person name="Cros-Aarteil S."/>
            <person name="Calhoun S."/>
            <person name="Haridas S."/>
            <person name="Kuo A."/>
            <person name="Mondo S."/>
            <person name="Pangilinan J."/>
            <person name="Riley R."/>
            <person name="LaButti K."/>
            <person name="Andreopoulos B."/>
            <person name="Lipzen A."/>
            <person name="Chen C."/>
            <person name="Yan M."/>
            <person name="Daum C."/>
            <person name="Ng V."/>
            <person name="Clum A."/>
            <person name="Steindorff A."/>
            <person name="Ohm R.A."/>
            <person name="Martin F."/>
            <person name="Silar P."/>
            <person name="Natvig D.O."/>
            <person name="Lalanne C."/>
            <person name="Gautier V."/>
            <person name="Ament-Velasquez S.L."/>
            <person name="Kruys A."/>
            <person name="Hutchinson M.I."/>
            <person name="Powell A.J."/>
            <person name="Barry K."/>
            <person name="Miller A.N."/>
            <person name="Grigoriev I.V."/>
            <person name="Debuchy R."/>
            <person name="Gladieux P."/>
            <person name="Hiltunen Thoren M."/>
            <person name="Johannesson H."/>
        </authorList>
    </citation>
    <scope>NUCLEOTIDE SEQUENCE</scope>
    <source>
        <strain evidence="2">CBS 314.62</strain>
    </source>
</reference>
<name>A0AAE1CHC5_9PEZI</name>
<comment type="caution">
    <text evidence="2">The sequence shown here is derived from an EMBL/GenBank/DDBJ whole genome shotgun (WGS) entry which is preliminary data.</text>
</comment>
<dbReference type="Pfam" id="PF23155">
    <property type="entry name" value="DUF7053"/>
    <property type="match status" value="1"/>
</dbReference>
<gene>
    <name evidence="2" type="ORF">B0T22DRAFT_67755</name>
</gene>
<evidence type="ECO:0000313" key="2">
    <source>
        <dbReference type="EMBL" id="KAK3694314.1"/>
    </source>
</evidence>
<dbReference type="InterPro" id="IPR055481">
    <property type="entry name" value="DUF7053"/>
</dbReference>
<dbReference type="PANTHER" id="PTHR38117:SF1">
    <property type="entry name" value="DUF3074 DOMAIN-CONTAINING PROTEIN"/>
    <property type="match status" value="1"/>
</dbReference>
<dbReference type="EMBL" id="JAULSO010000001">
    <property type="protein sequence ID" value="KAK3694314.1"/>
    <property type="molecule type" value="Genomic_DNA"/>
</dbReference>
<evidence type="ECO:0000259" key="1">
    <source>
        <dbReference type="Pfam" id="PF23155"/>
    </source>
</evidence>